<reference evidence="1" key="2">
    <citation type="journal article" date="2015" name="Fish Shellfish Immunol.">
        <title>Early steps in the European eel (Anguilla anguilla)-Vibrio vulnificus interaction in the gills: Role of the RtxA13 toxin.</title>
        <authorList>
            <person name="Callol A."/>
            <person name="Pajuelo D."/>
            <person name="Ebbesson L."/>
            <person name="Teles M."/>
            <person name="MacKenzie S."/>
            <person name="Amaro C."/>
        </authorList>
    </citation>
    <scope>NUCLEOTIDE SEQUENCE</scope>
</reference>
<accession>A0A0E9R7X3</accession>
<proteinExistence type="predicted"/>
<evidence type="ECO:0000313" key="1">
    <source>
        <dbReference type="EMBL" id="JAH24585.1"/>
    </source>
</evidence>
<name>A0A0E9R7X3_ANGAN</name>
<protein>
    <submittedName>
        <fullName evidence="1">Uncharacterized protein</fullName>
    </submittedName>
</protein>
<reference evidence="1" key="1">
    <citation type="submission" date="2014-11" db="EMBL/GenBank/DDBJ databases">
        <authorList>
            <person name="Amaro Gonzalez C."/>
        </authorList>
    </citation>
    <scope>NUCLEOTIDE SEQUENCE</scope>
</reference>
<sequence>METSREEAAIAHEGSLRAVMGLCATGVAVKWCGERAAMFPQTVLF</sequence>
<organism evidence="1">
    <name type="scientific">Anguilla anguilla</name>
    <name type="common">European freshwater eel</name>
    <name type="synonym">Muraena anguilla</name>
    <dbReference type="NCBI Taxonomy" id="7936"/>
    <lineage>
        <taxon>Eukaryota</taxon>
        <taxon>Metazoa</taxon>
        <taxon>Chordata</taxon>
        <taxon>Craniata</taxon>
        <taxon>Vertebrata</taxon>
        <taxon>Euteleostomi</taxon>
        <taxon>Actinopterygii</taxon>
        <taxon>Neopterygii</taxon>
        <taxon>Teleostei</taxon>
        <taxon>Anguilliformes</taxon>
        <taxon>Anguillidae</taxon>
        <taxon>Anguilla</taxon>
    </lineage>
</organism>
<dbReference type="EMBL" id="GBXM01065033">
    <property type="protein sequence ID" value="JAH43544.1"/>
    <property type="molecule type" value="Transcribed_RNA"/>
</dbReference>
<dbReference type="EMBL" id="GBXM01083992">
    <property type="protein sequence ID" value="JAH24585.1"/>
    <property type="molecule type" value="Transcribed_RNA"/>
</dbReference>
<dbReference type="AlphaFoldDB" id="A0A0E9R7X3"/>